<comment type="caution">
    <text evidence="1">The sequence shown here is derived from an EMBL/GenBank/DDBJ whole genome shotgun (WGS) entry which is preliminary data.</text>
</comment>
<evidence type="ECO:0000313" key="2">
    <source>
        <dbReference type="Proteomes" id="UP000314294"/>
    </source>
</evidence>
<keyword evidence="2" id="KW-1185">Reference proteome</keyword>
<proteinExistence type="predicted"/>
<reference evidence="1 2" key="1">
    <citation type="submission" date="2019-03" db="EMBL/GenBank/DDBJ databases">
        <title>First draft genome of Liparis tanakae, snailfish: a comprehensive survey of snailfish specific genes.</title>
        <authorList>
            <person name="Kim W."/>
            <person name="Song I."/>
            <person name="Jeong J.-H."/>
            <person name="Kim D."/>
            <person name="Kim S."/>
            <person name="Ryu S."/>
            <person name="Song J.Y."/>
            <person name="Lee S.K."/>
        </authorList>
    </citation>
    <scope>NUCLEOTIDE SEQUENCE [LARGE SCALE GENOMIC DNA]</scope>
    <source>
        <tissue evidence="1">Muscle</tissue>
    </source>
</reference>
<accession>A0A4Z2FK43</accession>
<organism evidence="1 2">
    <name type="scientific">Liparis tanakae</name>
    <name type="common">Tanaka's snailfish</name>
    <dbReference type="NCBI Taxonomy" id="230148"/>
    <lineage>
        <taxon>Eukaryota</taxon>
        <taxon>Metazoa</taxon>
        <taxon>Chordata</taxon>
        <taxon>Craniata</taxon>
        <taxon>Vertebrata</taxon>
        <taxon>Euteleostomi</taxon>
        <taxon>Actinopterygii</taxon>
        <taxon>Neopterygii</taxon>
        <taxon>Teleostei</taxon>
        <taxon>Neoteleostei</taxon>
        <taxon>Acanthomorphata</taxon>
        <taxon>Eupercaria</taxon>
        <taxon>Perciformes</taxon>
        <taxon>Cottioidei</taxon>
        <taxon>Cottales</taxon>
        <taxon>Liparidae</taxon>
        <taxon>Liparis</taxon>
    </lineage>
</organism>
<dbReference type="AlphaFoldDB" id="A0A4Z2FK43"/>
<dbReference type="EMBL" id="SRLO01001131">
    <property type="protein sequence ID" value="TNN41143.1"/>
    <property type="molecule type" value="Genomic_DNA"/>
</dbReference>
<protein>
    <submittedName>
        <fullName evidence="1">Uncharacterized protein</fullName>
    </submittedName>
</protein>
<gene>
    <name evidence="1" type="ORF">EYF80_048686</name>
</gene>
<name>A0A4Z2FK43_9TELE</name>
<dbReference type="Proteomes" id="UP000314294">
    <property type="component" value="Unassembled WGS sequence"/>
</dbReference>
<sequence length="74" mass="8612">MEEKHTAACRRCAEAENCEKPLETRPSPMNSPLVLQRIASFSSFEVGSHFLPLRRRRARRRRLLWITAALHLLV</sequence>
<evidence type="ECO:0000313" key="1">
    <source>
        <dbReference type="EMBL" id="TNN41143.1"/>
    </source>
</evidence>